<dbReference type="EMBL" id="JWJD01000002">
    <property type="protein sequence ID" value="KIH76765.1"/>
    <property type="molecule type" value="Genomic_DNA"/>
</dbReference>
<dbReference type="PANTHER" id="PTHR30087:SF1">
    <property type="entry name" value="HYPOTHETICAL CYTOSOLIC PROTEIN"/>
    <property type="match status" value="1"/>
</dbReference>
<evidence type="ECO:0000313" key="2">
    <source>
        <dbReference type="Proteomes" id="UP000035068"/>
    </source>
</evidence>
<dbReference type="AlphaFoldDB" id="A0A0C2HPD3"/>
<gene>
    <name evidence="1" type="ORF">GFER_06445</name>
</gene>
<protein>
    <submittedName>
        <fullName evidence="1">Uncharacterized protein</fullName>
    </submittedName>
</protein>
<organism evidence="1 2">
    <name type="scientific">Geoalkalibacter ferrihydriticus DSM 17813</name>
    <dbReference type="NCBI Taxonomy" id="1121915"/>
    <lineage>
        <taxon>Bacteria</taxon>
        <taxon>Pseudomonadati</taxon>
        <taxon>Thermodesulfobacteriota</taxon>
        <taxon>Desulfuromonadia</taxon>
        <taxon>Desulfuromonadales</taxon>
        <taxon>Geoalkalibacteraceae</taxon>
        <taxon>Geoalkalibacter</taxon>
    </lineage>
</organism>
<dbReference type="InterPro" id="IPR007553">
    <property type="entry name" value="2-thiour_desulf"/>
</dbReference>
<name>A0A0C2HPD3_9BACT</name>
<dbReference type="Proteomes" id="UP000035068">
    <property type="component" value="Unassembled WGS sequence"/>
</dbReference>
<comment type="caution">
    <text evidence="1">The sequence shown here is derived from an EMBL/GenBank/DDBJ whole genome shotgun (WGS) entry which is preliminary data.</text>
</comment>
<proteinExistence type="predicted"/>
<dbReference type="PANTHER" id="PTHR30087">
    <property type="entry name" value="INNER MEMBRANE PROTEIN"/>
    <property type="match status" value="1"/>
</dbReference>
<reference evidence="1 2" key="1">
    <citation type="submission" date="2014-12" db="EMBL/GenBank/DDBJ databases">
        <title>Genomes of Geoalkalibacter ferrihydriticus and Geoalkalibacter subterraneus, two haloalkaliphilic metal-reducing members of the Geobacteraceae.</title>
        <authorList>
            <person name="Badalamenti J.P."/>
            <person name="Torres C.I."/>
            <person name="Krajmalnik-Brown R."/>
            <person name="Bond D.R."/>
        </authorList>
    </citation>
    <scope>NUCLEOTIDE SEQUENCE [LARGE SCALE GENOMIC DNA]</scope>
    <source>
        <strain evidence="1 2">DSM 17813</strain>
    </source>
</reference>
<accession>A0A0C2HPD3</accession>
<evidence type="ECO:0000313" key="1">
    <source>
        <dbReference type="EMBL" id="KIH76765.1"/>
    </source>
</evidence>
<dbReference type="Pfam" id="PF04463">
    <property type="entry name" value="2-thiour_desulf"/>
    <property type="match status" value="1"/>
</dbReference>
<keyword evidence="2" id="KW-1185">Reference proteome</keyword>
<sequence>MVLPDPILVSACLLGLQTRYDNACKGHHGVLDWLHRHRKIPVPVCPEQLAGLPTPRSRTFFCGGDGEAVLDAKAQVVSDEGENRSAIFLHGARETLKVARLSGCRQALLKERSPSCGVHQVYCAEKIIAGRGVATALLRRNGLEVFSEEDLSGMNS</sequence>